<feature type="domain" description="DUF218" evidence="1">
    <location>
        <begin position="47"/>
        <end position="159"/>
    </location>
</feature>
<dbReference type="InterPro" id="IPR051599">
    <property type="entry name" value="Cell_Envelope_Assoc"/>
</dbReference>
<dbReference type="SUPFAM" id="SSF52218">
    <property type="entry name" value="Flavoproteins"/>
    <property type="match status" value="1"/>
</dbReference>
<dbReference type="CDD" id="cd06259">
    <property type="entry name" value="YdcF-like"/>
    <property type="match status" value="1"/>
</dbReference>
<dbReference type="Proteomes" id="UP001431656">
    <property type="component" value="Chromosome"/>
</dbReference>
<evidence type="ECO:0000313" key="3">
    <source>
        <dbReference type="Proteomes" id="UP001431656"/>
    </source>
</evidence>
<dbReference type="EMBL" id="AP028056">
    <property type="protein sequence ID" value="BEH02340.1"/>
    <property type="molecule type" value="Genomic_DNA"/>
</dbReference>
<protein>
    <submittedName>
        <fullName evidence="2">ElyC/SanA/YdcF family protein</fullName>
    </submittedName>
</protein>
<reference evidence="2" key="1">
    <citation type="journal article" date="2024" name="Int. J. Syst. Evol. Microbiol.">
        <title>Brooklawnia propionicigenes sp. nov., a facultatively anaerobic, propionate-producing bacterium isolated from a methanogenic reactor treating waste from cattle farms.</title>
        <authorList>
            <person name="Akita Y."/>
            <person name="Ueki A."/>
            <person name="Tonouchi A."/>
            <person name="Sugawara Y."/>
            <person name="Honma S."/>
            <person name="Kaku N."/>
            <person name="Ueki K."/>
        </authorList>
    </citation>
    <scope>NUCLEOTIDE SEQUENCE</scope>
    <source>
        <strain evidence="2">SH051</strain>
    </source>
</reference>
<dbReference type="GO" id="GO:0005886">
    <property type="term" value="C:plasma membrane"/>
    <property type="evidence" value="ECO:0007669"/>
    <property type="project" value="TreeGrafter"/>
</dbReference>
<dbReference type="KEGG" id="broo:brsh051_16210"/>
<organism evidence="2 3">
    <name type="scientific">Brooklawnia propionicigenes</name>
    <dbReference type="NCBI Taxonomy" id="3041175"/>
    <lineage>
        <taxon>Bacteria</taxon>
        <taxon>Bacillati</taxon>
        <taxon>Actinomycetota</taxon>
        <taxon>Actinomycetes</taxon>
        <taxon>Propionibacteriales</taxon>
        <taxon>Propionibacteriaceae</taxon>
        <taxon>Brooklawnia</taxon>
    </lineage>
</organism>
<dbReference type="AlphaFoldDB" id="A0AAN0KIC0"/>
<keyword evidence="3" id="KW-1185">Reference proteome</keyword>
<gene>
    <name evidence="2" type="ORF">brsh051_16210</name>
</gene>
<evidence type="ECO:0000259" key="1">
    <source>
        <dbReference type="Pfam" id="PF02698"/>
    </source>
</evidence>
<dbReference type="InterPro" id="IPR029039">
    <property type="entry name" value="Flavoprotein-like_sf"/>
</dbReference>
<evidence type="ECO:0000313" key="2">
    <source>
        <dbReference type="EMBL" id="BEH02340.1"/>
    </source>
</evidence>
<accession>A0AAN0KIC0</accession>
<dbReference type="PANTHER" id="PTHR30336">
    <property type="entry name" value="INNER MEMBRANE PROTEIN, PROBABLE PERMEASE"/>
    <property type="match status" value="1"/>
</dbReference>
<dbReference type="RefSeq" id="WP_286263889.1">
    <property type="nucleotide sequence ID" value="NZ_AP028056.1"/>
</dbReference>
<sequence length="213" mass="23179">MRKLWRALLALLLIALLVVGGPWALVQVLSFGRTWTSADEAPSNDVGLVMGAATLNGRPSGYLKARLDLALQLWEQGKITVFIVSGSTSDDEPAVMRAYLEENGVDPLDIVEDEGGNSSYSSCVRAKGIFGVTQLTVISQSYHVPRTVATCRMVGVDAIGVGDDETPKNATWRSYERRELIANIKMIVDVVMKTDVGTLIYDPAVDEALARHR</sequence>
<name>A0AAN0KIC0_9ACTN</name>
<dbReference type="PANTHER" id="PTHR30336:SF6">
    <property type="entry name" value="INTEGRAL MEMBRANE PROTEIN"/>
    <property type="match status" value="1"/>
</dbReference>
<dbReference type="Pfam" id="PF02698">
    <property type="entry name" value="DUF218"/>
    <property type="match status" value="1"/>
</dbReference>
<proteinExistence type="predicted"/>
<dbReference type="InterPro" id="IPR003848">
    <property type="entry name" value="DUF218"/>
</dbReference>